<proteinExistence type="predicted"/>
<dbReference type="AlphaFoldDB" id="A0A1B6IIC0"/>
<feature type="region of interest" description="Disordered" evidence="1">
    <location>
        <begin position="1"/>
        <end position="54"/>
    </location>
</feature>
<protein>
    <recommendedName>
        <fullName evidence="2">Phospholipase A2-like domain-containing protein</fullName>
    </recommendedName>
</protein>
<feature type="non-terminal residue" evidence="3">
    <location>
        <position position="1"/>
    </location>
</feature>
<feature type="region of interest" description="Disordered" evidence="1">
    <location>
        <begin position="203"/>
        <end position="228"/>
    </location>
</feature>
<feature type="compositionally biased region" description="Basic and acidic residues" evidence="1">
    <location>
        <begin position="45"/>
        <end position="54"/>
    </location>
</feature>
<feature type="compositionally biased region" description="Low complexity" evidence="1">
    <location>
        <begin position="242"/>
        <end position="253"/>
    </location>
</feature>
<feature type="region of interest" description="Disordered" evidence="1">
    <location>
        <begin position="242"/>
        <end position="289"/>
    </location>
</feature>
<feature type="domain" description="Phospholipase A2-like" evidence="2">
    <location>
        <begin position="77"/>
        <end position="117"/>
    </location>
</feature>
<sequence length="289" mass="32396">GRSREDVTKVRQKCGRSRENVAKVRKRCERSRKDASKDQLLAAGTDKKKREGDKIKGKDITKPSLFRTLGCWLLLQYLLPGHHYLGPGNALCRGSEEPVDEDDRIAQEHDREYGLASTKQDVRRADRAAIGRFWCNLVTTWNWHSIVGLFIVSIKYAVESLLPRPIYPSGLSQHSDERCIQGKVIGAKSKTLQGVPPRKCPCPKQYVGRTPQETPGHRMNRPPSPPKYFTDFSVVSETSLAYTEPEPTPYTTPGHRMSRPPSPPRVFTYDAPGLPSSRPGTPYMAASSP</sequence>
<dbReference type="Pfam" id="PF08398">
    <property type="entry name" value="Phospholip_A2_4"/>
    <property type="match status" value="1"/>
</dbReference>
<feature type="non-terminal residue" evidence="3">
    <location>
        <position position="289"/>
    </location>
</feature>
<gene>
    <name evidence="3" type="ORF">g.35674</name>
</gene>
<reference evidence="3" key="1">
    <citation type="submission" date="2015-11" db="EMBL/GenBank/DDBJ databases">
        <title>De novo transcriptome assembly of four potential Pierce s Disease insect vectors from Arizona vineyards.</title>
        <authorList>
            <person name="Tassone E.E."/>
        </authorList>
    </citation>
    <scope>NUCLEOTIDE SEQUENCE</scope>
</reference>
<accession>A0A1B6IIC0</accession>
<evidence type="ECO:0000313" key="3">
    <source>
        <dbReference type="EMBL" id="JAS86668.1"/>
    </source>
</evidence>
<evidence type="ECO:0000259" key="2">
    <source>
        <dbReference type="Pfam" id="PF08398"/>
    </source>
</evidence>
<dbReference type="GO" id="GO:0005198">
    <property type="term" value="F:structural molecule activity"/>
    <property type="evidence" value="ECO:0007669"/>
    <property type="project" value="InterPro"/>
</dbReference>
<name>A0A1B6IIC0_9HEMI</name>
<dbReference type="EMBL" id="GECU01021038">
    <property type="protein sequence ID" value="JAS86668.1"/>
    <property type="molecule type" value="Transcribed_RNA"/>
</dbReference>
<dbReference type="InterPro" id="IPR013607">
    <property type="entry name" value="Phospholipase_A2-like"/>
</dbReference>
<organism evidence="3">
    <name type="scientific">Homalodisca liturata</name>
    <dbReference type="NCBI Taxonomy" id="320908"/>
    <lineage>
        <taxon>Eukaryota</taxon>
        <taxon>Metazoa</taxon>
        <taxon>Ecdysozoa</taxon>
        <taxon>Arthropoda</taxon>
        <taxon>Hexapoda</taxon>
        <taxon>Insecta</taxon>
        <taxon>Pterygota</taxon>
        <taxon>Neoptera</taxon>
        <taxon>Paraneoptera</taxon>
        <taxon>Hemiptera</taxon>
        <taxon>Auchenorrhyncha</taxon>
        <taxon>Membracoidea</taxon>
        <taxon>Cicadellidae</taxon>
        <taxon>Cicadellinae</taxon>
        <taxon>Proconiini</taxon>
        <taxon>Homalodisca</taxon>
    </lineage>
</organism>
<evidence type="ECO:0000256" key="1">
    <source>
        <dbReference type="SAM" id="MobiDB-lite"/>
    </source>
</evidence>